<dbReference type="RefSeq" id="WP_106391528.1">
    <property type="nucleotide sequence ID" value="NZ_PVNK01000112.1"/>
</dbReference>
<comment type="caution">
    <text evidence="2">The sequence shown here is derived from an EMBL/GenBank/DDBJ whole genome shotgun (WGS) entry which is preliminary data.</text>
</comment>
<keyword evidence="1" id="KW-0732">Signal</keyword>
<evidence type="ECO:0000256" key="1">
    <source>
        <dbReference type="SAM" id="SignalP"/>
    </source>
</evidence>
<sequence>MKRILAISTLLLIPNSGLAEAPDLCAEVYLDADGSVATDDDGTTVSRFCEPTGPTPPVWAQDICCELDRDDARCVPPDANGRCRSGFTMWCEYGELIDGRVACYQPFDDACDAGYCQATFVPPAEAGGALLCCNGPCVGFDPKHPMCDGELYYCWAPYQHQSGVVECYGGEPF</sequence>
<keyword evidence="3" id="KW-1185">Reference proteome</keyword>
<proteinExistence type="predicted"/>
<organism evidence="2 3">
    <name type="scientific">Enhygromyxa salina</name>
    <dbReference type="NCBI Taxonomy" id="215803"/>
    <lineage>
        <taxon>Bacteria</taxon>
        <taxon>Pseudomonadati</taxon>
        <taxon>Myxococcota</taxon>
        <taxon>Polyangia</taxon>
        <taxon>Nannocystales</taxon>
        <taxon>Nannocystaceae</taxon>
        <taxon>Enhygromyxa</taxon>
    </lineage>
</organism>
<feature type="signal peptide" evidence="1">
    <location>
        <begin position="1"/>
        <end position="21"/>
    </location>
</feature>
<feature type="chain" id="PRO_5015634603" evidence="1">
    <location>
        <begin position="22"/>
        <end position="173"/>
    </location>
</feature>
<name>A0A2S9YCC6_9BACT</name>
<dbReference type="Proteomes" id="UP000237968">
    <property type="component" value="Unassembled WGS sequence"/>
</dbReference>
<evidence type="ECO:0000313" key="3">
    <source>
        <dbReference type="Proteomes" id="UP000237968"/>
    </source>
</evidence>
<evidence type="ECO:0000313" key="2">
    <source>
        <dbReference type="EMBL" id="PRQ02743.1"/>
    </source>
</evidence>
<protein>
    <submittedName>
        <fullName evidence="2">Uncharacterized protein</fullName>
    </submittedName>
</protein>
<dbReference type="AlphaFoldDB" id="A0A2S9YCC6"/>
<gene>
    <name evidence="2" type="ORF">ENSA5_20950</name>
</gene>
<dbReference type="EMBL" id="PVNK01000112">
    <property type="protein sequence ID" value="PRQ02743.1"/>
    <property type="molecule type" value="Genomic_DNA"/>
</dbReference>
<reference evidence="2 3" key="1">
    <citation type="submission" date="2018-03" db="EMBL/GenBank/DDBJ databases">
        <title>Draft Genome Sequences of the Obligatory Marine Myxobacteria Enhygromyxa salina SWB005.</title>
        <authorList>
            <person name="Poehlein A."/>
            <person name="Moghaddam J.A."/>
            <person name="Harms H."/>
            <person name="Alanjari M."/>
            <person name="Koenig G.M."/>
            <person name="Daniel R."/>
            <person name="Schaeberle T.F."/>
        </authorList>
    </citation>
    <scope>NUCLEOTIDE SEQUENCE [LARGE SCALE GENOMIC DNA]</scope>
    <source>
        <strain evidence="2 3">SWB005</strain>
    </source>
</reference>
<accession>A0A2S9YCC6</accession>